<dbReference type="EMBL" id="KZ857484">
    <property type="protein sequence ID" value="RDX42448.1"/>
    <property type="molecule type" value="Genomic_DNA"/>
</dbReference>
<feature type="domain" description="DUF7918" evidence="3">
    <location>
        <begin position="316"/>
        <end position="468"/>
    </location>
</feature>
<proteinExistence type="predicted"/>
<accession>A0A371CQ76</accession>
<keyword evidence="5" id="KW-1185">Reference proteome</keyword>
<evidence type="ECO:0000256" key="1">
    <source>
        <dbReference type="SAM" id="MobiDB-lite"/>
    </source>
</evidence>
<evidence type="ECO:0000313" key="5">
    <source>
        <dbReference type="Proteomes" id="UP000256964"/>
    </source>
</evidence>
<evidence type="ECO:0000259" key="3">
    <source>
        <dbReference type="Pfam" id="PF25534"/>
    </source>
</evidence>
<feature type="compositionally biased region" description="Polar residues" evidence="1">
    <location>
        <begin position="157"/>
        <end position="173"/>
    </location>
</feature>
<sequence>MPRLRILAGPSMSDLVPVHVDSGVPVKVSSDAFEGQLAVFIKGFADEEGKVRDSDYFRKRSGVTWSIQMQGTFLKEYTADDLLFGNIFDRPLKLPWVFSVAVKFMNFVDPTLEHDLGSSSKPWALSPLIATMPYFAHRRIQPGAPEPPFPPKEPTGDDTTQLRTTSANGNGKNAKTKDSPSKRRGYFTNALRRQEVVFGPDDLVTTDFCYDFLTFSPDGILLNLPGGLSIEMTKYWDGQPVRFVCCERLKKEERTAERAWGRILWCVVIEPVEDDLREKGSTRSTKSGSSARSAFHSGATRVMLHRGYEVWIADSRGQPLPEYQVEGGEDDSVVTCYIPSESGKEFSICWKDHNGPMANHTSMRTFVDGVRAGGKRCYPGVSGKRDGVRTESAHVYHPFQFAPLQTTDDEDALCGVGAPEQLGTIELRVVHIHPHVRSAPFKPATFAGVSRVHERSKKAGAHCVTYVSLPSVPHPSLFPPFPAWSPAAPSV</sequence>
<dbReference type="InterPro" id="IPR057678">
    <property type="entry name" value="DUF7918"/>
</dbReference>
<dbReference type="InterPro" id="IPR013897">
    <property type="entry name" value="Duc1"/>
</dbReference>
<dbReference type="PANTHER" id="PTHR34826:SF2">
    <property type="entry name" value="UPF0590 PROTEIN C409.17C"/>
    <property type="match status" value="1"/>
</dbReference>
<dbReference type="OrthoDB" id="2119945at2759"/>
<evidence type="ECO:0000313" key="4">
    <source>
        <dbReference type="EMBL" id="RDX42448.1"/>
    </source>
</evidence>
<dbReference type="PANTHER" id="PTHR34826">
    <property type="entry name" value="UPF0590 PROTEIN C409.17C"/>
    <property type="match status" value="1"/>
</dbReference>
<organism evidence="4 5">
    <name type="scientific">Lentinus brumalis</name>
    <dbReference type="NCBI Taxonomy" id="2498619"/>
    <lineage>
        <taxon>Eukaryota</taxon>
        <taxon>Fungi</taxon>
        <taxon>Dikarya</taxon>
        <taxon>Basidiomycota</taxon>
        <taxon>Agaricomycotina</taxon>
        <taxon>Agaricomycetes</taxon>
        <taxon>Polyporales</taxon>
        <taxon>Polyporaceae</taxon>
        <taxon>Lentinus</taxon>
    </lineage>
</organism>
<name>A0A371CQ76_9APHY</name>
<protein>
    <submittedName>
        <fullName evidence="4">DUF1769-domain-containing protein</fullName>
    </submittedName>
</protein>
<dbReference type="STRING" id="139420.A0A371CQ76"/>
<reference evidence="4 5" key="1">
    <citation type="journal article" date="2018" name="Biotechnol. Biofuels">
        <title>Integrative visual omics of the white-rot fungus Polyporus brumalis exposes the biotechnological potential of its oxidative enzymes for delignifying raw plant biomass.</title>
        <authorList>
            <person name="Miyauchi S."/>
            <person name="Rancon A."/>
            <person name="Drula E."/>
            <person name="Hage H."/>
            <person name="Chaduli D."/>
            <person name="Favel A."/>
            <person name="Grisel S."/>
            <person name="Henrissat B."/>
            <person name="Herpoel-Gimbert I."/>
            <person name="Ruiz-Duenas F.J."/>
            <person name="Chevret D."/>
            <person name="Hainaut M."/>
            <person name="Lin J."/>
            <person name="Wang M."/>
            <person name="Pangilinan J."/>
            <person name="Lipzen A."/>
            <person name="Lesage-Meessen L."/>
            <person name="Navarro D."/>
            <person name="Riley R."/>
            <person name="Grigoriev I.V."/>
            <person name="Zhou S."/>
            <person name="Raouche S."/>
            <person name="Rosso M.N."/>
        </authorList>
    </citation>
    <scope>NUCLEOTIDE SEQUENCE [LARGE SCALE GENOMIC DNA]</scope>
    <source>
        <strain evidence="4 5">BRFM 1820</strain>
    </source>
</reference>
<evidence type="ECO:0000259" key="2">
    <source>
        <dbReference type="Pfam" id="PF08588"/>
    </source>
</evidence>
<dbReference type="AlphaFoldDB" id="A0A371CQ76"/>
<feature type="compositionally biased region" description="Pro residues" evidence="1">
    <location>
        <begin position="144"/>
        <end position="153"/>
    </location>
</feature>
<dbReference type="Pfam" id="PF08588">
    <property type="entry name" value="Duc1"/>
    <property type="match status" value="1"/>
</dbReference>
<feature type="region of interest" description="Disordered" evidence="1">
    <location>
        <begin position="140"/>
        <end position="184"/>
    </location>
</feature>
<dbReference type="Pfam" id="PF25534">
    <property type="entry name" value="DUF7918"/>
    <property type="match status" value="1"/>
</dbReference>
<gene>
    <name evidence="4" type="ORF">OH76DRAFT_1362774</name>
</gene>
<feature type="domain" description="Domain of unknown function at the cortex 1" evidence="2">
    <location>
        <begin position="3"/>
        <end position="252"/>
    </location>
</feature>
<dbReference type="Proteomes" id="UP000256964">
    <property type="component" value="Unassembled WGS sequence"/>
</dbReference>